<accession>A0AAD5PL64</accession>
<evidence type="ECO:0000256" key="4">
    <source>
        <dbReference type="ARBA" id="ARBA00022556"/>
    </source>
</evidence>
<dbReference type="InterPro" id="IPR038418">
    <property type="entry name" value="6-PTP_synth/QueD_sf"/>
</dbReference>
<keyword evidence="11" id="KW-1185">Reference proteome</keyword>
<evidence type="ECO:0000256" key="1">
    <source>
        <dbReference type="ARBA" id="ARBA00005126"/>
    </source>
</evidence>
<dbReference type="GO" id="GO:0016020">
    <property type="term" value="C:membrane"/>
    <property type="evidence" value="ECO:0007669"/>
    <property type="project" value="GOC"/>
</dbReference>
<dbReference type="InterPro" id="IPR003835">
    <property type="entry name" value="Glyco_trans_19"/>
</dbReference>
<dbReference type="EMBL" id="WJBH02000178">
    <property type="protein sequence ID" value="KAI9550187.1"/>
    <property type="molecule type" value="Genomic_DNA"/>
</dbReference>
<evidence type="ECO:0000256" key="8">
    <source>
        <dbReference type="ARBA" id="ARBA00023098"/>
    </source>
</evidence>
<reference evidence="10" key="1">
    <citation type="submission" date="2022-05" db="EMBL/GenBank/DDBJ databases">
        <title>A multi-omics perspective on studying reproductive biology in Daphnia sinensis.</title>
        <authorList>
            <person name="Jia J."/>
        </authorList>
    </citation>
    <scope>NUCLEOTIDE SEQUENCE</scope>
    <source>
        <strain evidence="10">WSL</strain>
    </source>
</reference>
<evidence type="ECO:0000313" key="10">
    <source>
        <dbReference type="EMBL" id="KAI9550187.1"/>
    </source>
</evidence>
<dbReference type="Proteomes" id="UP000820818">
    <property type="component" value="Unassembled WGS sequence"/>
</dbReference>
<evidence type="ECO:0000256" key="5">
    <source>
        <dbReference type="ARBA" id="ARBA00022676"/>
    </source>
</evidence>
<comment type="catalytic activity">
    <reaction evidence="9">
        <text>a lipid X + a UDP-2-N,3-O-bis[(3R)-3-hydroxyacyl]-alpha-D-glucosamine = a lipid A disaccharide + UDP + H(+)</text>
        <dbReference type="Rhea" id="RHEA:67828"/>
        <dbReference type="ChEBI" id="CHEBI:15378"/>
        <dbReference type="ChEBI" id="CHEBI:58223"/>
        <dbReference type="ChEBI" id="CHEBI:137748"/>
        <dbReference type="ChEBI" id="CHEBI:176338"/>
        <dbReference type="ChEBI" id="CHEBI:176343"/>
        <dbReference type="EC" id="2.4.1.182"/>
    </reaction>
</comment>
<evidence type="ECO:0000256" key="6">
    <source>
        <dbReference type="ARBA" id="ARBA00022679"/>
    </source>
</evidence>
<name>A0AAD5PL64_9CRUS</name>
<evidence type="ECO:0000313" key="11">
    <source>
        <dbReference type="Proteomes" id="UP000820818"/>
    </source>
</evidence>
<dbReference type="GO" id="GO:0005543">
    <property type="term" value="F:phospholipid binding"/>
    <property type="evidence" value="ECO:0007669"/>
    <property type="project" value="TreeGrafter"/>
</dbReference>
<comment type="pathway">
    <text evidence="1">Cofactor biosynthesis; tetrahydrobiopterin biosynthesis; tetrahydrobiopterin from 7,8-dihydroneopterin triphosphate: step 1/3.</text>
</comment>
<dbReference type="SUPFAM" id="SSF55620">
    <property type="entry name" value="Tetrahydrobiopterin biosynthesis enzymes-like"/>
    <property type="match status" value="1"/>
</dbReference>
<keyword evidence="6" id="KW-0808">Transferase</keyword>
<keyword evidence="3" id="KW-0444">Lipid biosynthesis</keyword>
<keyword evidence="8" id="KW-0443">Lipid metabolism</keyword>
<dbReference type="SUPFAM" id="SSF53756">
    <property type="entry name" value="UDP-Glycosyltransferase/glycogen phosphorylase"/>
    <property type="match status" value="1"/>
</dbReference>
<evidence type="ECO:0000256" key="7">
    <source>
        <dbReference type="ARBA" id="ARBA00023007"/>
    </source>
</evidence>
<dbReference type="Pfam" id="PF02684">
    <property type="entry name" value="LpxB"/>
    <property type="match status" value="1"/>
</dbReference>
<keyword evidence="7" id="KW-0783">Tetrahydrobiopterin biosynthesis</keyword>
<evidence type="ECO:0000256" key="3">
    <source>
        <dbReference type="ARBA" id="ARBA00022516"/>
    </source>
</evidence>
<evidence type="ECO:0000256" key="9">
    <source>
        <dbReference type="ARBA" id="ARBA00048975"/>
    </source>
</evidence>
<sequence length="387" mass="44290">MIYVCRKEHFNAAHKLWNPKWSEEKNTEVFGPCANVNWHGHNFELIVTVKGLPDPETGFVVDLKKLSMLIRSLIIDQVDHKNLNIDVPFMEGKLASCENLVMEFWKILDPAVKEITPHGGERSGDLHASNLVHSMVKLDSNLSFRGMGGDYSKDAGVVLAVDYAEIALMGFLEVVLGFRKVLKYLKLIKNDILQFKPDAIVLVDYGGFNMKIAAFATENKIPVHYYIPPKVWAWNQKRALKLKSTTDFIYSILPFETEFFQKFGMDVKYVGNPLLDEIRKFNQHEFFYQKNTISYQPIIALLPGSRKQEVNSMLTKMMELVHEFPNAQFIIAGVDSLDPAVYAPAQKAGIKHEFYFVCDCKEIDPSSIYFFGKSDWRERSCEGVDPR</sequence>
<dbReference type="PANTHER" id="PTHR30372:SF4">
    <property type="entry name" value="LIPID-A-DISACCHARIDE SYNTHASE, MITOCHONDRIAL-RELATED"/>
    <property type="match status" value="1"/>
</dbReference>
<proteinExistence type="inferred from homology"/>
<dbReference type="GO" id="GO:0006729">
    <property type="term" value="P:tetrahydrobiopterin biosynthetic process"/>
    <property type="evidence" value="ECO:0007669"/>
    <property type="project" value="UniProtKB-KW"/>
</dbReference>
<dbReference type="InterPro" id="IPR007115">
    <property type="entry name" value="6-PTP_synth/QueD"/>
</dbReference>
<dbReference type="GO" id="GO:0008915">
    <property type="term" value="F:lipid-A-disaccharide synthase activity"/>
    <property type="evidence" value="ECO:0007669"/>
    <property type="project" value="UniProtKB-EC"/>
</dbReference>
<dbReference type="Gene3D" id="3.30.479.10">
    <property type="entry name" value="6-pyruvoyl tetrahydropterin synthase/QueD"/>
    <property type="match status" value="1"/>
</dbReference>
<organism evidence="10 11">
    <name type="scientific">Daphnia sinensis</name>
    <dbReference type="NCBI Taxonomy" id="1820382"/>
    <lineage>
        <taxon>Eukaryota</taxon>
        <taxon>Metazoa</taxon>
        <taxon>Ecdysozoa</taxon>
        <taxon>Arthropoda</taxon>
        <taxon>Crustacea</taxon>
        <taxon>Branchiopoda</taxon>
        <taxon>Diplostraca</taxon>
        <taxon>Cladocera</taxon>
        <taxon>Anomopoda</taxon>
        <taxon>Daphniidae</taxon>
        <taxon>Daphnia</taxon>
        <taxon>Daphnia similis group</taxon>
    </lineage>
</organism>
<comment type="caution">
    <text evidence="10">The sequence shown here is derived from an EMBL/GenBank/DDBJ whole genome shotgun (WGS) entry which is preliminary data.</text>
</comment>
<dbReference type="GO" id="GO:0009245">
    <property type="term" value="P:lipid A biosynthetic process"/>
    <property type="evidence" value="ECO:0007669"/>
    <property type="project" value="UniProtKB-KW"/>
</dbReference>
<evidence type="ECO:0000256" key="2">
    <source>
        <dbReference type="ARBA" id="ARBA00009164"/>
    </source>
</evidence>
<comment type="similarity">
    <text evidence="2">Belongs to the PTPS family.</text>
</comment>
<keyword evidence="4" id="KW-0441">Lipid A biosynthesis</keyword>
<gene>
    <name evidence="10" type="ORF">GHT06_003559</name>
</gene>
<dbReference type="PANTHER" id="PTHR30372">
    <property type="entry name" value="LIPID-A-DISACCHARIDE SYNTHASE"/>
    <property type="match status" value="1"/>
</dbReference>
<dbReference type="AlphaFoldDB" id="A0AAD5PL64"/>
<dbReference type="Pfam" id="PF01242">
    <property type="entry name" value="PTPS"/>
    <property type="match status" value="1"/>
</dbReference>
<protein>
    <submittedName>
        <fullName evidence="10">6-pyruvoyl tetrahydrobiopterin synthase</fullName>
    </submittedName>
</protein>
<keyword evidence="5" id="KW-0328">Glycosyltransferase</keyword>